<comment type="caution">
    <text evidence="1">The sequence shown here is derived from an EMBL/GenBank/DDBJ whole genome shotgun (WGS) entry which is preliminary data.</text>
</comment>
<gene>
    <name evidence="1" type="ORF">Tci_487553</name>
</gene>
<feature type="non-terminal residue" evidence="1">
    <location>
        <position position="50"/>
    </location>
</feature>
<sequence length="50" mass="5535">MEFQKDEMVIDPIAVVVSNVLEPEIDNQILSAFNGLDPVFNLADVDSDVE</sequence>
<accession>A0A699I398</accession>
<name>A0A699I398_TANCI</name>
<proteinExistence type="predicted"/>
<protein>
    <submittedName>
        <fullName evidence="1">Uncharacterized protein</fullName>
    </submittedName>
</protein>
<evidence type="ECO:0000313" key="1">
    <source>
        <dbReference type="EMBL" id="GEZ15580.1"/>
    </source>
</evidence>
<organism evidence="1">
    <name type="scientific">Tanacetum cinerariifolium</name>
    <name type="common">Dalmatian daisy</name>
    <name type="synonym">Chrysanthemum cinerariifolium</name>
    <dbReference type="NCBI Taxonomy" id="118510"/>
    <lineage>
        <taxon>Eukaryota</taxon>
        <taxon>Viridiplantae</taxon>
        <taxon>Streptophyta</taxon>
        <taxon>Embryophyta</taxon>
        <taxon>Tracheophyta</taxon>
        <taxon>Spermatophyta</taxon>
        <taxon>Magnoliopsida</taxon>
        <taxon>eudicotyledons</taxon>
        <taxon>Gunneridae</taxon>
        <taxon>Pentapetalae</taxon>
        <taxon>asterids</taxon>
        <taxon>campanulids</taxon>
        <taxon>Asterales</taxon>
        <taxon>Asteraceae</taxon>
        <taxon>Asteroideae</taxon>
        <taxon>Anthemideae</taxon>
        <taxon>Anthemidinae</taxon>
        <taxon>Tanacetum</taxon>
    </lineage>
</organism>
<dbReference type="AlphaFoldDB" id="A0A699I398"/>
<reference evidence="1" key="1">
    <citation type="journal article" date="2019" name="Sci. Rep.">
        <title>Draft genome of Tanacetum cinerariifolium, the natural source of mosquito coil.</title>
        <authorList>
            <person name="Yamashiro T."/>
            <person name="Shiraishi A."/>
            <person name="Satake H."/>
            <person name="Nakayama K."/>
        </authorList>
    </citation>
    <scope>NUCLEOTIDE SEQUENCE</scope>
</reference>
<dbReference type="EMBL" id="BKCJ010246736">
    <property type="protein sequence ID" value="GEZ15580.1"/>
    <property type="molecule type" value="Genomic_DNA"/>
</dbReference>